<sequence length="75" mass="8367">MSIAYTHATDCAHMATTSNKPFIAWININASNPAHVATNDSVELPRSVPLRLRHRYCVSAMGHRCLIRSKQAKSF</sequence>
<accession>A0A3M7S0T1</accession>
<gene>
    <name evidence="1" type="ORF">BpHYR1_037616</name>
</gene>
<reference evidence="1 2" key="1">
    <citation type="journal article" date="2018" name="Sci. Rep.">
        <title>Genomic signatures of local adaptation to the degree of environmental predictability in rotifers.</title>
        <authorList>
            <person name="Franch-Gras L."/>
            <person name="Hahn C."/>
            <person name="Garcia-Roger E.M."/>
            <person name="Carmona M.J."/>
            <person name="Serra M."/>
            <person name="Gomez A."/>
        </authorList>
    </citation>
    <scope>NUCLEOTIDE SEQUENCE [LARGE SCALE GENOMIC DNA]</scope>
    <source>
        <strain evidence="1">HYR1</strain>
    </source>
</reference>
<evidence type="ECO:0000313" key="2">
    <source>
        <dbReference type="Proteomes" id="UP000276133"/>
    </source>
</evidence>
<dbReference type="Proteomes" id="UP000276133">
    <property type="component" value="Unassembled WGS sequence"/>
</dbReference>
<comment type="caution">
    <text evidence="1">The sequence shown here is derived from an EMBL/GenBank/DDBJ whole genome shotgun (WGS) entry which is preliminary data.</text>
</comment>
<name>A0A3M7S0T1_BRAPC</name>
<proteinExistence type="predicted"/>
<organism evidence="1 2">
    <name type="scientific">Brachionus plicatilis</name>
    <name type="common">Marine rotifer</name>
    <name type="synonym">Brachionus muelleri</name>
    <dbReference type="NCBI Taxonomy" id="10195"/>
    <lineage>
        <taxon>Eukaryota</taxon>
        <taxon>Metazoa</taxon>
        <taxon>Spiralia</taxon>
        <taxon>Gnathifera</taxon>
        <taxon>Rotifera</taxon>
        <taxon>Eurotatoria</taxon>
        <taxon>Monogononta</taxon>
        <taxon>Pseudotrocha</taxon>
        <taxon>Ploima</taxon>
        <taxon>Brachionidae</taxon>
        <taxon>Brachionus</taxon>
    </lineage>
</organism>
<dbReference type="EMBL" id="REGN01002231">
    <property type="protein sequence ID" value="RNA29396.1"/>
    <property type="molecule type" value="Genomic_DNA"/>
</dbReference>
<protein>
    <submittedName>
        <fullName evidence="1">Uncharacterized protein</fullName>
    </submittedName>
</protein>
<keyword evidence="2" id="KW-1185">Reference proteome</keyword>
<dbReference type="AlphaFoldDB" id="A0A3M7S0T1"/>
<evidence type="ECO:0000313" key="1">
    <source>
        <dbReference type="EMBL" id="RNA29396.1"/>
    </source>
</evidence>